<evidence type="ECO:0008006" key="5">
    <source>
        <dbReference type="Google" id="ProtNLM"/>
    </source>
</evidence>
<keyword evidence="2" id="KW-0732">Signal</keyword>
<feature type="signal peptide" evidence="2">
    <location>
        <begin position="1"/>
        <end position="18"/>
    </location>
</feature>
<sequence length="62" mass="5991">MKTLTMLGVLAVAAMLSACEPKTTPSPKAVGPEGTTQPAPGSANPNSGMPGPGNGGTGETRP</sequence>
<dbReference type="PROSITE" id="PS51257">
    <property type="entry name" value="PROKAR_LIPOPROTEIN"/>
    <property type="match status" value="1"/>
</dbReference>
<evidence type="ECO:0000256" key="2">
    <source>
        <dbReference type="SAM" id="SignalP"/>
    </source>
</evidence>
<proteinExistence type="predicted"/>
<name>A0A7G9RS86_9BURK</name>
<gene>
    <name evidence="3" type="ORF">H9K76_06370</name>
</gene>
<dbReference type="AlphaFoldDB" id="A0A7G9RS86"/>
<evidence type="ECO:0000313" key="4">
    <source>
        <dbReference type="Proteomes" id="UP000515811"/>
    </source>
</evidence>
<evidence type="ECO:0000256" key="1">
    <source>
        <dbReference type="SAM" id="MobiDB-lite"/>
    </source>
</evidence>
<accession>A0A7G9RS86</accession>
<keyword evidence="4" id="KW-1185">Reference proteome</keyword>
<dbReference type="KEGG" id="drg:H9K76_06370"/>
<evidence type="ECO:0000313" key="3">
    <source>
        <dbReference type="EMBL" id="QNN58461.1"/>
    </source>
</evidence>
<protein>
    <recommendedName>
        <fullName evidence="5">Lipoprotein</fullName>
    </recommendedName>
</protein>
<feature type="compositionally biased region" description="Low complexity" evidence="1">
    <location>
        <begin position="40"/>
        <end position="49"/>
    </location>
</feature>
<dbReference type="RefSeq" id="WP_187598866.1">
    <property type="nucleotide sequence ID" value="NZ_CP060714.1"/>
</dbReference>
<feature type="region of interest" description="Disordered" evidence="1">
    <location>
        <begin position="19"/>
        <end position="62"/>
    </location>
</feature>
<feature type="chain" id="PRO_5028812282" description="Lipoprotein" evidence="2">
    <location>
        <begin position="19"/>
        <end position="62"/>
    </location>
</feature>
<feature type="compositionally biased region" description="Gly residues" evidence="1">
    <location>
        <begin position="50"/>
        <end position="62"/>
    </location>
</feature>
<reference evidence="3 4" key="1">
    <citation type="submission" date="2020-08" db="EMBL/GenBank/DDBJ databases">
        <title>Genome sequence of Diaphorobacter ruginosibacter DSM 27467T.</title>
        <authorList>
            <person name="Hyun D.-W."/>
            <person name="Bae J.-W."/>
        </authorList>
    </citation>
    <scope>NUCLEOTIDE SEQUENCE [LARGE SCALE GENOMIC DNA]</scope>
    <source>
        <strain evidence="3 4">DSM 27467</strain>
    </source>
</reference>
<organism evidence="3 4">
    <name type="scientific">Diaphorobacter ruginosibacter</name>
    <dbReference type="NCBI Taxonomy" id="1715720"/>
    <lineage>
        <taxon>Bacteria</taxon>
        <taxon>Pseudomonadati</taxon>
        <taxon>Pseudomonadota</taxon>
        <taxon>Betaproteobacteria</taxon>
        <taxon>Burkholderiales</taxon>
        <taxon>Comamonadaceae</taxon>
        <taxon>Diaphorobacter</taxon>
    </lineage>
</organism>
<dbReference type="EMBL" id="CP060714">
    <property type="protein sequence ID" value="QNN58461.1"/>
    <property type="molecule type" value="Genomic_DNA"/>
</dbReference>
<dbReference type="Proteomes" id="UP000515811">
    <property type="component" value="Chromosome"/>
</dbReference>